<reference evidence="2 3" key="1">
    <citation type="submission" date="2016-07" db="EMBL/GenBank/DDBJ databases">
        <title>Draft genome of the white-rot fungus Obba rivulosa 3A-2.</title>
        <authorList>
            <consortium name="DOE Joint Genome Institute"/>
            <person name="Miettinen O."/>
            <person name="Riley R."/>
            <person name="Acob R."/>
            <person name="Barry K."/>
            <person name="Cullen D."/>
            <person name="De Vries R."/>
            <person name="Hainaut M."/>
            <person name="Hatakka A."/>
            <person name="Henrissat B."/>
            <person name="Hilden K."/>
            <person name="Kuo R."/>
            <person name="Labutti K."/>
            <person name="Lipzen A."/>
            <person name="Makela M.R."/>
            <person name="Sandor L."/>
            <person name="Spatafora J.W."/>
            <person name="Grigoriev I.V."/>
            <person name="Hibbett D.S."/>
        </authorList>
    </citation>
    <scope>NUCLEOTIDE SEQUENCE [LARGE SCALE GENOMIC DNA]</scope>
    <source>
        <strain evidence="2 3">3A-2</strain>
    </source>
</reference>
<dbReference type="EMBL" id="KV722653">
    <property type="protein sequence ID" value="OCH84613.1"/>
    <property type="molecule type" value="Genomic_DNA"/>
</dbReference>
<proteinExistence type="predicted"/>
<dbReference type="PANTHER" id="PTHR33266">
    <property type="entry name" value="CHROMOSOME 15, WHOLE GENOME SHOTGUN SEQUENCE"/>
    <property type="match status" value="1"/>
</dbReference>
<evidence type="ECO:0000256" key="1">
    <source>
        <dbReference type="SAM" id="MobiDB-lite"/>
    </source>
</evidence>
<evidence type="ECO:0000313" key="2">
    <source>
        <dbReference type="EMBL" id="OCH84613.1"/>
    </source>
</evidence>
<dbReference type="OrthoDB" id="2804161at2759"/>
<dbReference type="AlphaFoldDB" id="A0A8E2DJC4"/>
<feature type="compositionally biased region" description="Basic and acidic residues" evidence="1">
    <location>
        <begin position="816"/>
        <end position="828"/>
    </location>
</feature>
<sequence length="936" mass="106308">MTCSTALSNWETVPDLHSDEQHHQWDSMVLNLVKHLTPQVVRDPLRSLELLWCILEQPLGHYDSAKTTPTHICKICFESEEFREGLVQALQRKDFRVIRLLKLFRREDELLDVHKGTYLPQTDTYRTELPIDHESTDIIRSWMNPFHGVSHLTLWEHMQRYSKPGRHLRVYPVIGPANIGKSRLVDQYSSEHFVIPLNLSKTPDSYPPPDTQVKQWIDEKTSQLTIVGKAETLGREYDWIRINIFFRTFLIVLFRTAKDVVKQGIRGAIEREVMLDATEKATVLSNFPTTTAAQFRIYMTVGQRVGKPGILRAKFYERVMETTDMMHCHPGVLSDSINKRGQSTYHPDDFSKYEKPTCDSAQDLLAIVDDGPSVAGGLGEDTRNIVVAIDGAEDLQRLRYASNGTPWCQMFAFIRAFRAVDSMPVNCLLISRTWSMFGPPEVDTGPSERFYFGYLKIAPFCSLGFDELIGTDKFVGNGSWTLEKVTNQDYWVRLGRPSWGIQYGSITDSARAGLIAHTVQKLLAGSRMYQYAMVSLADEERFAILSPRLALQFKPMPRELLIDPGDFELVQVERHLRAVLDIDPMSYIRTTITVSPSEPTVVEAASWLMRQEGFQTCVALRSVLKGYHCVSPGHRGEIVVASLILDTLDNCSFDQSGNRTRFILPVQEFIEALLPQDTFEQLVHSRPSRANDVVAGDFAQTFKNAKMYVTHFIKALDLRVLRRDILVRYIVRGAGIICSNKNGGVDIVLPFLYNDSRLMATNVSAVLIRITDIVPHDEASHLALFNDMDPITLCMFPENEAFPVIRILVNPSAGDGLRDPSAPDDKSHYSQVIAPYSRRENKSSERRMDGPGSQYTAFDVWCRGLSSSTFRSIKPEHDEVYADLLKLSRTDWWPKSLREDEDYELVADMIPRSSMSMWPGATAMDESWSSFVETGA</sequence>
<feature type="region of interest" description="Disordered" evidence="1">
    <location>
        <begin position="816"/>
        <end position="851"/>
    </location>
</feature>
<evidence type="ECO:0000313" key="3">
    <source>
        <dbReference type="Proteomes" id="UP000250043"/>
    </source>
</evidence>
<dbReference type="PANTHER" id="PTHR33266:SF1">
    <property type="entry name" value="F-BOX DOMAIN-CONTAINING PROTEIN"/>
    <property type="match status" value="1"/>
</dbReference>
<dbReference type="Proteomes" id="UP000250043">
    <property type="component" value="Unassembled WGS sequence"/>
</dbReference>
<organism evidence="2 3">
    <name type="scientific">Obba rivulosa</name>
    <dbReference type="NCBI Taxonomy" id="1052685"/>
    <lineage>
        <taxon>Eukaryota</taxon>
        <taxon>Fungi</taxon>
        <taxon>Dikarya</taxon>
        <taxon>Basidiomycota</taxon>
        <taxon>Agaricomycotina</taxon>
        <taxon>Agaricomycetes</taxon>
        <taxon>Polyporales</taxon>
        <taxon>Gelatoporiaceae</taxon>
        <taxon>Obba</taxon>
    </lineage>
</organism>
<keyword evidence="3" id="KW-1185">Reference proteome</keyword>
<gene>
    <name evidence="2" type="ORF">OBBRIDRAFT_891674</name>
</gene>
<protein>
    <submittedName>
        <fullName evidence="2">Uncharacterized protein</fullName>
    </submittedName>
</protein>
<feature type="compositionally biased region" description="Basic and acidic residues" evidence="1">
    <location>
        <begin position="837"/>
        <end position="849"/>
    </location>
</feature>
<name>A0A8E2DJC4_9APHY</name>
<accession>A0A8E2DJC4</accession>